<dbReference type="InterPro" id="IPR047817">
    <property type="entry name" value="ABC2_TM_bact-type"/>
</dbReference>
<proteinExistence type="inferred from homology"/>
<keyword evidence="7 8" id="KW-0472">Membrane</keyword>
<dbReference type="InterPro" id="IPR051449">
    <property type="entry name" value="ABC-2_transporter_component"/>
</dbReference>
<dbReference type="InterPro" id="IPR000412">
    <property type="entry name" value="ABC_2_transport"/>
</dbReference>
<dbReference type="Gene3D" id="3.40.1710.10">
    <property type="entry name" value="abc type-2 transporter like domain"/>
    <property type="match status" value="1"/>
</dbReference>
<dbReference type="PANTHER" id="PTHR30294:SF29">
    <property type="entry name" value="MULTIDRUG ABC TRANSPORTER PERMEASE YBHS-RELATED"/>
    <property type="match status" value="1"/>
</dbReference>
<evidence type="ECO:0000256" key="1">
    <source>
        <dbReference type="ARBA" id="ARBA00004651"/>
    </source>
</evidence>
<dbReference type="InterPro" id="IPR013525">
    <property type="entry name" value="ABC2_TM"/>
</dbReference>
<evidence type="ECO:0000256" key="6">
    <source>
        <dbReference type="ARBA" id="ARBA00022989"/>
    </source>
</evidence>
<keyword evidence="5 8" id="KW-0812">Transmembrane</keyword>
<keyword evidence="6 8" id="KW-1133">Transmembrane helix</keyword>
<dbReference type="PROSITE" id="PS51012">
    <property type="entry name" value="ABC_TM2"/>
    <property type="match status" value="1"/>
</dbReference>
<gene>
    <name evidence="10" type="ORF">BK009_08555</name>
</gene>
<sequence length="394" mass="43227">MNAVKILKDSYHVMAKDMLEFRRNRMQLAALVIMPLIFLVMFGFIFPSGNTQQHMPMGIVNLDHGQGSNEFLAQLELMNQNTSFMDFKNYSSVDEAKTQINQGKIYGAFIIPPGFSENLTSGKSGDFTVYIDNSNPQSATQIQQALSGTVNGLNDMKAQANVLELAKDDNQQVNPQAIIFPYVPHVSTTIPGETNYFNFLAPGLMIMIVMMGVMTGIPEAISKEKELGTFDGMLSAPISQISVIIGKTAALCTRGFIQCIIILGLAMLLFGVTVQGSLILAFFMLLLGIFSFIGLGILAISMSGDQASGTMIVNLLMFPMIFLGGVFYPIQQMPWFMQIISQFIPITYAADAMRKIILLNAGLGDVIYQIIILLGFGVVTMAIAVPLFRRSMTR</sequence>
<comment type="subcellular location">
    <subcellularLocation>
        <location evidence="1">Cell membrane</location>
        <topology evidence="1">Multi-pass membrane protein</topology>
    </subcellularLocation>
</comment>
<feature type="domain" description="ABC transmembrane type-2" evidence="9">
    <location>
        <begin position="166"/>
        <end position="391"/>
    </location>
</feature>
<feature type="transmembrane region" description="Helical" evidence="8">
    <location>
        <begin position="28"/>
        <end position="46"/>
    </location>
</feature>
<dbReference type="GeneID" id="35126537"/>
<dbReference type="EMBL" id="CP017768">
    <property type="protein sequence ID" value="AUB60718.1"/>
    <property type="molecule type" value="Genomic_DNA"/>
</dbReference>
<evidence type="ECO:0000259" key="9">
    <source>
        <dbReference type="PROSITE" id="PS51012"/>
    </source>
</evidence>
<evidence type="ECO:0000256" key="7">
    <source>
        <dbReference type="ARBA" id="ARBA00023136"/>
    </source>
</evidence>
<dbReference type="GO" id="GO:0140359">
    <property type="term" value="F:ABC-type transporter activity"/>
    <property type="evidence" value="ECO:0007669"/>
    <property type="project" value="InterPro"/>
</dbReference>
<name>A0A2H4VRI7_9EURY</name>
<feature type="transmembrane region" description="Helical" evidence="8">
    <location>
        <begin position="366"/>
        <end position="388"/>
    </location>
</feature>
<keyword evidence="11" id="KW-1185">Reference proteome</keyword>
<dbReference type="RefSeq" id="WP_100909388.1">
    <property type="nucleotide sequence ID" value="NZ_CP017768.1"/>
</dbReference>
<evidence type="ECO:0000256" key="2">
    <source>
        <dbReference type="ARBA" id="ARBA00007783"/>
    </source>
</evidence>
<feature type="transmembrane region" description="Helical" evidence="8">
    <location>
        <begin position="312"/>
        <end position="330"/>
    </location>
</feature>
<dbReference type="Pfam" id="PF12698">
    <property type="entry name" value="ABC2_membrane_3"/>
    <property type="match status" value="1"/>
</dbReference>
<keyword evidence="3" id="KW-0813">Transport</keyword>
<evidence type="ECO:0000313" key="11">
    <source>
        <dbReference type="Proteomes" id="UP000232631"/>
    </source>
</evidence>
<evidence type="ECO:0000256" key="3">
    <source>
        <dbReference type="ARBA" id="ARBA00022448"/>
    </source>
</evidence>
<dbReference type="AlphaFoldDB" id="A0A2H4VRI7"/>
<keyword evidence="4" id="KW-1003">Cell membrane</keyword>
<feature type="transmembrane region" description="Helical" evidence="8">
    <location>
        <begin position="278"/>
        <end position="300"/>
    </location>
</feature>
<evidence type="ECO:0000256" key="8">
    <source>
        <dbReference type="SAM" id="Phobius"/>
    </source>
</evidence>
<evidence type="ECO:0000313" key="10">
    <source>
        <dbReference type="EMBL" id="AUB60718.1"/>
    </source>
</evidence>
<dbReference type="KEGG" id="msub:BK009_08555"/>
<accession>A0A2H4VRI7</accession>
<feature type="transmembrane region" description="Helical" evidence="8">
    <location>
        <begin position="255"/>
        <end position="272"/>
    </location>
</feature>
<dbReference type="PRINTS" id="PR00164">
    <property type="entry name" value="ABC2TRNSPORT"/>
</dbReference>
<comment type="similarity">
    <text evidence="2">Belongs to the ABC-2 integral membrane protein family.</text>
</comment>
<feature type="transmembrane region" description="Helical" evidence="8">
    <location>
        <begin position="196"/>
        <end position="217"/>
    </location>
</feature>
<evidence type="ECO:0000256" key="4">
    <source>
        <dbReference type="ARBA" id="ARBA00022475"/>
    </source>
</evidence>
<protein>
    <submittedName>
        <fullName evidence="10">Multidrug ABC transporter permease</fullName>
    </submittedName>
</protein>
<dbReference type="Proteomes" id="UP000232631">
    <property type="component" value="Chromosome"/>
</dbReference>
<evidence type="ECO:0000256" key="5">
    <source>
        <dbReference type="ARBA" id="ARBA00022692"/>
    </source>
</evidence>
<dbReference type="PANTHER" id="PTHR30294">
    <property type="entry name" value="MEMBRANE COMPONENT OF ABC TRANSPORTER YHHJ-RELATED"/>
    <property type="match status" value="1"/>
</dbReference>
<organism evidence="10 11">
    <name type="scientific">Methanobacterium subterraneum</name>
    <dbReference type="NCBI Taxonomy" id="59277"/>
    <lineage>
        <taxon>Archaea</taxon>
        <taxon>Methanobacteriati</taxon>
        <taxon>Methanobacteriota</taxon>
        <taxon>Methanomada group</taxon>
        <taxon>Methanobacteria</taxon>
        <taxon>Methanobacteriales</taxon>
        <taxon>Methanobacteriaceae</taxon>
        <taxon>Methanobacterium</taxon>
    </lineage>
</organism>
<dbReference type="GO" id="GO:0043190">
    <property type="term" value="C:ATP-binding cassette (ABC) transporter complex"/>
    <property type="evidence" value="ECO:0007669"/>
    <property type="project" value="InterPro"/>
</dbReference>
<reference evidence="10 11" key="1">
    <citation type="submission" date="2016-10" db="EMBL/GenBank/DDBJ databases">
        <title>Comparative genomics between deep and shallow subseafloor isolates.</title>
        <authorList>
            <person name="Ishii S."/>
            <person name="Miller J.R."/>
            <person name="Sutton G."/>
            <person name="Suzuki S."/>
            <person name="Methe B."/>
            <person name="Inagaki F."/>
            <person name="Imachi H."/>
        </authorList>
    </citation>
    <scope>NUCLEOTIDE SEQUENCE [LARGE SCALE GENOMIC DNA]</scope>
    <source>
        <strain evidence="10 11">A8p</strain>
    </source>
</reference>